<feature type="non-terminal residue" evidence="1">
    <location>
        <position position="262"/>
    </location>
</feature>
<gene>
    <name evidence="1" type="ORF">FOZ60_016172</name>
</gene>
<protein>
    <submittedName>
        <fullName evidence="1">Uncharacterized protein</fullName>
    </submittedName>
</protein>
<organism evidence="1 2">
    <name type="scientific">Perkinsus olseni</name>
    <name type="common">Perkinsus atlanticus</name>
    <dbReference type="NCBI Taxonomy" id="32597"/>
    <lineage>
        <taxon>Eukaryota</taxon>
        <taxon>Sar</taxon>
        <taxon>Alveolata</taxon>
        <taxon>Perkinsozoa</taxon>
        <taxon>Perkinsea</taxon>
        <taxon>Perkinsida</taxon>
        <taxon>Perkinsidae</taxon>
        <taxon>Perkinsus</taxon>
    </lineage>
</organism>
<reference evidence="1 2" key="1">
    <citation type="submission" date="2020-04" db="EMBL/GenBank/DDBJ databases">
        <title>Perkinsus olseni comparative genomics.</title>
        <authorList>
            <person name="Bogema D.R."/>
        </authorList>
    </citation>
    <scope>NUCLEOTIDE SEQUENCE [LARGE SCALE GENOMIC DNA]</scope>
    <source>
        <strain evidence="1">00978-12</strain>
    </source>
</reference>
<name>A0A7J6N4B2_PEROL</name>
<dbReference type="EMBL" id="JABANP010000844">
    <property type="protein sequence ID" value="KAF4678758.1"/>
    <property type="molecule type" value="Genomic_DNA"/>
</dbReference>
<evidence type="ECO:0000313" key="2">
    <source>
        <dbReference type="Proteomes" id="UP000541610"/>
    </source>
</evidence>
<evidence type="ECO:0000313" key="1">
    <source>
        <dbReference type="EMBL" id="KAF4678758.1"/>
    </source>
</evidence>
<sequence length="262" mass="29318">MRLKQHSVRVVLVYELTMYEFYVYGFYVYEFYAYEYYVIMSSETTFDQAIVDDEDVMGKVDAADEGGERSFAKCRCRHIKGRSGQAVVVVATTGDVVEEIVARALVRWILRALDVVVAEKSVTKEMMYHGQEEADARATMVDVEDPESVDVQDFLGFGQHALAGIDADVDRKVEVDTAMDCETTTSVGWYGRVPAVFELRTTLADEAREEVLAGQDVVRGVGTEDAVHVGPATWNMEVVLDVIQGAELVAQGRQRFGEECRH</sequence>
<dbReference type="OrthoDB" id="10379663at2759"/>
<proteinExistence type="predicted"/>
<dbReference type="AlphaFoldDB" id="A0A7J6N4B2"/>
<accession>A0A7J6N4B2</accession>
<dbReference type="Proteomes" id="UP000541610">
    <property type="component" value="Unassembled WGS sequence"/>
</dbReference>
<comment type="caution">
    <text evidence="1">The sequence shown here is derived from an EMBL/GenBank/DDBJ whole genome shotgun (WGS) entry which is preliminary data.</text>
</comment>